<evidence type="ECO:0000259" key="12">
    <source>
        <dbReference type="PROSITE" id="PS51159"/>
    </source>
</evidence>
<dbReference type="PROSITE" id="PS51159">
    <property type="entry name" value="CBM21"/>
    <property type="match status" value="1"/>
</dbReference>
<dbReference type="GO" id="GO:0004556">
    <property type="term" value="F:alpha-amylase activity"/>
    <property type="evidence" value="ECO:0007669"/>
    <property type="project" value="UniProtKB-UniRule"/>
</dbReference>
<comment type="catalytic activity">
    <reaction evidence="1 9">
        <text>Endohydrolysis of (1-&gt;4)-alpha-D-glucosidic linkages in polysaccharides containing three or more (1-&gt;4)-alpha-linked D-glucose units.</text>
        <dbReference type="EC" id="3.2.1.1"/>
    </reaction>
</comment>
<dbReference type="PRINTS" id="PR00110">
    <property type="entry name" value="ALPHAAMYLASE"/>
</dbReference>
<dbReference type="EC" id="3.2.1.1" evidence="4 9"/>
<evidence type="ECO:0000313" key="14">
    <source>
        <dbReference type="Proteomes" id="UP000018144"/>
    </source>
</evidence>
<dbReference type="Pfam" id="PF00128">
    <property type="entry name" value="Alpha-amylase"/>
    <property type="match status" value="1"/>
</dbReference>
<comment type="similarity">
    <text evidence="3 8">Belongs to the glycosyl hydrolase 13 family.</text>
</comment>
<evidence type="ECO:0000256" key="6">
    <source>
        <dbReference type="ARBA" id="ARBA00023277"/>
    </source>
</evidence>
<dbReference type="GO" id="GO:0005975">
    <property type="term" value="P:carbohydrate metabolic process"/>
    <property type="evidence" value="ECO:0007669"/>
    <property type="project" value="InterPro"/>
</dbReference>
<evidence type="ECO:0000256" key="8">
    <source>
        <dbReference type="RuleBase" id="RU003615"/>
    </source>
</evidence>
<keyword evidence="11" id="KW-0812">Transmembrane</keyword>
<dbReference type="Gene3D" id="3.20.20.80">
    <property type="entry name" value="Glycosidases"/>
    <property type="match status" value="1"/>
</dbReference>
<keyword evidence="6 9" id="KW-0119">Carbohydrate metabolism</keyword>
<dbReference type="SUPFAM" id="SSF51445">
    <property type="entry name" value="(Trans)glycosidases"/>
    <property type="match status" value="1"/>
</dbReference>
<evidence type="ECO:0000256" key="11">
    <source>
        <dbReference type="SAM" id="Phobius"/>
    </source>
</evidence>
<protein>
    <recommendedName>
        <fullName evidence="4 9">Alpha-amylase</fullName>
        <ecNumber evidence="4 9">3.2.1.1</ecNumber>
    </recommendedName>
</protein>
<name>U4LN35_PYROM</name>
<feature type="transmembrane region" description="Helical" evidence="11">
    <location>
        <begin position="12"/>
        <end position="35"/>
    </location>
</feature>
<dbReference type="InterPro" id="IPR017853">
    <property type="entry name" value="GH"/>
</dbReference>
<keyword evidence="11" id="KW-0472">Membrane</keyword>
<keyword evidence="7 9" id="KW-0326">Glycosidase</keyword>
<dbReference type="InterPro" id="IPR006047">
    <property type="entry name" value="GH13_cat_dom"/>
</dbReference>
<evidence type="ECO:0000313" key="13">
    <source>
        <dbReference type="EMBL" id="CCX33559.1"/>
    </source>
</evidence>
<evidence type="ECO:0000256" key="1">
    <source>
        <dbReference type="ARBA" id="ARBA00000548"/>
    </source>
</evidence>
<keyword evidence="11" id="KW-1133">Transmembrane helix</keyword>
<evidence type="ECO:0000256" key="3">
    <source>
        <dbReference type="ARBA" id="ARBA00008061"/>
    </source>
</evidence>
<organism evidence="13 14">
    <name type="scientific">Pyronema omphalodes (strain CBS 100304)</name>
    <name type="common">Pyronema confluens</name>
    <dbReference type="NCBI Taxonomy" id="1076935"/>
    <lineage>
        <taxon>Eukaryota</taxon>
        <taxon>Fungi</taxon>
        <taxon>Dikarya</taxon>
        <taxon>Ascomycota</taxon>
        <taxon>Pezizomycotina</taxon>
        <taxon>Pezizomycetes</taxon>
        <taxon>Pezizales</taxon>
        <taxon>Pyronemataceae</taxon>
        <taxon>Pyronema</taxon>
    </lineage>
</organism>
<dbReference type="SMART" id="SM00642">
    <property type="entry name" value="Aamy"/>
    <property type="match status" value="1"/>
</dbReference>
<keyword evidence="5 9" id="KW-0378">Hydrolase</keyword>
<dbReference type="GO" id="GO:0043169">
    <property type="term" value="F:cation binding"/>
    <property type="evidence" value="ECO:0007669"/>
    <property type="project" value="InterPro"/>
</dbReference>
<dbReference type="EMBL" id="HF936132">
    <property type="protein sequence ID" value="CCX33559.1"/>
    <property type="molecule type" value="Genomic_DNA"/>
</dbReference>
<reference evidence="13 14" key="1">
    <citation type="journal article" date="2013" name="PLoS Genet.">
        <title>The genome and development-dependent transcriptomes of Pyronema confluens: a window into fungal evolution.</title>
        <authorList>
            <person name="Traeger S."/>
            <person name="Altegoer F."/>
            <person name="Freitag M."/>
            <person name="Gabaldon T."/>
            <person name="Kempken F."/>
            <person name="Kumar A."/>
            <person name="Marcet-Houben M."/>
            <person name="Poggeler S."/>
            <person name="Stajich J.E."/>
            <person name="Nowrousian M."/>
        </authorList>
    </citation>
    <scope>NUCLEOTIDE SEQUENCE [LARGE SCALE GENOMIC DNA]</scope>
    <source>
        <strain evidence="14">CBS 100304</strain>
        <tissue evidence="13">Vegetative mycelium</tissue>
    </source>
</reference>
<dbReference type="Proteomes" id="UP000018144">
    <property type="component" value="Unassembled WGS sequence"/>
</dbReference>
<dbReference type="InterPro" id="IPR005036">
    <property type="entry name" value="CBM21_dom"/>
</dbReference>
<evidence type="ECO:0000256" key="7">
    <source>
        <dbReference type="ARBA" id="ARBA00023295"/>
    </source>
</evidence>
<evidence type="ECO:0000256" key="9">
    <source>
        <dbReference type="RuleBase" id="RU361134"/>
    </source>
</evidence>
<evidence type="ECO:0000256" key="5">
    <source>
        <dbReference type="ARBA" id="ARBA00022801"/>
    </source>
</evidence>
<dbReference type="InterPro" id="IPR006046">
    <property type="entry name" value="Alpha_amylase"/>
</dbReference>
<dbReference type="eggNOG" id="KOG2212">
    <property type="taxonomic scope" value="Eukaryota"/>
</dbReference>
<dbReference type="InterPro" id="IPR038175">
    <property type="entry name" value="CBM21_dom_sf"/>
</dbReference>
<dbReference type="AlphaFoldDB" id="U4LN35"/>
<dbReference type="OrthoDB" id="550577at2759"/>
<dbReference type="CDD" id="cd11317">
    <property type="entry name" value="AmyAc_bac_euk_AmyA"/>
    <property type="match status" value="1"/>
</dbReference>
<evidence type="ECO:0000256" key="2">
    <source>
        <dbReference type="ARBA" id="ARBA00001913"/>
    </source>
</evidence>
<comment type="cofactor">
    <cofactor evidence="2">
        <name>Ca(2+)</name>
        <dbReference type="ChEBI" id="CHEBI:29108"/>
    </cofactor>
</comment>
<gene>
    <name evidence="13" type="ORF">PCON_01401</name>
</gene>
<accession>U4LN35</accession>
<dbReference type="PANTHER" id="PTHR43447">
    <property type="entry name" value="ALPHA-AMYLASE"/>
    <property type="match status" value="1"/>
</dbReference>
<feature type="region of interest" description="Disordered" evidence="10">
    <location>
        <begin position="150"/>
        <end position="176"/>
    </location>
</feature>
<sequence length="793" mass="85647">MALTLTTDHRYLLIVSLTMLFLLMYHSQLISWLLLSFSLISLGAPANDIVKRATQVSLISQSYSSNVLSGSIKIQNIAYAKAVSVLWTSGSSGSQTITASYSSGPDSTGYEVWSFSGTAKGATKFNIQYTVSGSTYYDPAIDSYYSISTGSSTSTPASSTTTSTTKSSTTSAPTGTALPSVNLPAILPVNFPAEAPATSPSGCGNWNGLDSCPDGTTFNFTASSEKRRWQTPPKGDVAYVSTFQDYNSLIGYSDIQYNSAHTSAVVTVNAASKSGDTLSYNFGGTSQTSPSFTVNSGFGDALSITVTSSSGKTLVLEPLNFVWQNADVTAVQKTYDGQKGAIVELFGWPYNDVAKECVFLGKAGYMGVKVWPPNEHVWGSNYYETDGQFRPWYLVYQPVSYKLQSRQGTRDELRAMTQACRKAGVRVYADAVLNHMSGQGNDIQNHRNTDCSLYSGHNATANSPYFTSGNTFLISPFTNTRPTLEYPAVPYGPTDFHCERSLNDWNSGDIITKGWLVGLTDLNTERDYVQDRLATYVVDLLSIGFSGIRVDAAKHIGPQSQAQIFGRVASKMGGSLPGDFIAWLEVIIGGEKDLMACSGGQWSWYTNFDNQLSAAGLSSTDIQKIKIWSSDYPKEMPICGSWIIPASRFAIQNDDHDQQSGGSSSRDMGDQGSVLVKDKDVAKHRAFEVKLFTRTDADWQIKMLLSSYMFMDNGGAGFPDGLSDCSLYTGSHAVTGCLGVPKDIAYVASACGYTMSQGKYTRPHRDLSIINAMRSWVGLGSTTASELGIAGCT</sequence>
<keyword evidence="14" id="KW-1185">Reference proteome</keyword>
<evidence type="ECO:0000256" key="10">
    <source>
        <dbReference type="SAM" id="MobiDB-lite"/>
    </source>
</evidence>
<feature type="domain" description="CBM21" evidence="12">
    <location>
        <begin position="48"/>
        <end position="148"/>
    </location>
</feature>
<evidence type="ECO:0000256" key="4">
    <source>
        <dbReference type="ARBA" id="ARBA00012595"/>
    </source>
</evidence>
<dbReference type="STRING" id="1076935.U4LN35"/>
<dbReference type="Gene3D" id="2.60.40.2440">
    <property type="entry name" value="Carbohydrate binding type-21 domain"/>
    <property type="match status" value="1"/>
</dbReference>
<proteinExistence type="inferred from homology"/>
<dbReference type="OMA" id="PVNFVWQ"/>